<gene>
    <name evidence="1" type="ORF">CAAU_2651</name>
</gene>
<dbReference type="EMBL" id="CAKP01000148">
    <property type="protein sequence ID" value="CCJ34734.1"/>
    <property type="molecule type" value="Genomic_DNA"/>
</dbReference>
<organism evidence="1 2">
    <name type="scientific">Caloramator australicus RC3</name>
    <dbReference type="NCBI Taxonomy" id="857293"/>
    <lineage>
        <taxon>Bacteria</taxon>
        <taxon>Bacillati</taxon>
        <taxon>Bacillota</taxon>
        <taxon>Clostridia</taxon>
        <taxon>Eubacteriales</taxon>
        <taxon>Clostridiaceae</taxon>
        <taxon>Caloramator</taxon>
    </lineage>
</organism>
<keyword evidence="1" id="KW-0489">Methyltransferase</keyword>
<keyword evidence="1" id="KW-0808">Transferase</keyword>
<dbReference type="GO" id="GO:0008168">
    <property type="term" value="F:methyltransferase activity"/>
    <property type="evidence" value="ECO:0007669"/>
    <property type="project" value="UniProtKB-KW"/>
</dbReference>
<comment type="caution">
    <text evidence="1">The sequence shown here is derived from an EMBL/GenBank/DDBJ whole genome shotgun (WGS) entry which is preliminary data.</text>
</comment>
<keyword evidence="2" id="KW-1185">Reference proteome</keyword>
<sequence length="37" mass="4474">MPKTIRQVEYRTQSKDHPILWNSGETLYLKFLILQII</sequence>
<name>I7J6S5_9CLOT</name>
<accession>I7J6S5</accession>
<dbReference type="AlphaFoldDB" id="I7J6S5"/>
<dbReference type="Proteomes" id="UP000007652">
    <property type="component" value="Unassembled WGS sequence"/>
</dbReference>
<protein>
    <submittedName>
        <fullName evidence="1">LSU m5C1962 methyltransferase RlmI</fullName>
    </submittedName>
</protein>
<proteinExistence type="predicted"/>
<evidence type="ECO:0000313" key="1">
    <source>
        <dbReference type="EMBL" id="CCJ34734.1"/>
    </source>
</evidence>
<dbReference type="GO" id="GO:0032259">
    <property type="term" value="P:methylation"/>
    <property type="evidence" value="ECO:0007669"/>
    <property type="project" value="UniProtKB-KW"/>
</dbReference>
<evidence type="ECO:0000313" key="2">
    <source>
        <dbReference type="Proteomes" id="UP000007652"/>
    </source>
</evidence>
<reference evidence="1 2" key="1">
    <citation type="journal article" date="2011" name="J. Bacteriol.">
        <title>Draft genome sequence of Caloramator australicus strain RC3T, a thermoanaerobe from the Great Artesian Basin of Australia.</title>
        <authorList>
            <person name="Ogg C.D."/>
            <person name="Patel B.K.C."/>
        </authorList>
    </citation>
    <scope>NUCLEOTIDE SEQUENCE [LARGE SCALE GENOMIC DNA]</scope>
    <source>
        <strain evidence="1 2">RC3</strain>
    </source>
</reference>
<dbReference type="STRING" id="857293.CAAU_2651"/>